<comment type="caution">
    <text evidence="2">The sequence shown here is derived from an EMBL/GenBank/DDBJ whole genome shotgun (WGS) entry which is preliminary data.</text>
</comment>
<feature type="domain" description="Phosphatidate phosphatase APP1 catalytic" evidence="1">
    <location>
        <begin position="137"/>
        <end position="288"/>
    </location>
</feature>
<dbReference type="Pfam" id="PF09949">
    <property type="entry name" value="APP1_cat"/>
    <property type="match status" value="1"/>
</dbReference>
<evidence type="ECO:0000259" key="1">
    <source>
        <dbReference type="Pfam" id="PF09949"/>
    </source>
</evidence>
<evidence type="ECO:0000313" key="3">
    <source>
        <dbReference type="Proteomes" id="UP000588604"/>
    </source>
</evidence>
<dbReference type="PANTHER" id="PTHR28208:SF3">
    <property type="entry name" value="PHOSPHATIDATE PHOSPHATASE APP1"/>
    <property type="match status" value="1"/>
</dbReference>
<dbReference type="Proteomes" id="UP000588604">
    <property type="component" value="Unassembled WGS sequence"/>
</dbReference>
<name>A0A841MGM7_9BACT</name>
<dbReference type="InterPro" id="IPR019236">
    <property type="entry name" value="APP1_cat"/>
</dbReference>
<dbReference type="EMBL" id="JACIJO010000003">
    <property type="protein sequence ID" value="MBB6327332.1"/>
    <property type="molecule type" value="Genomic_DNA"/>
</dbReference>
<protein>
    <submittedName>
        <fullName evidence="2">Phosphatidate phosphatase APP1</fullName>
    </submittedName>
</protein>
<reference evidence="2 3" key="1">
    <citation type="submission" date="2020-08" db="EMBL/GenBank/DDBJ databases">
        <title>Genomic Encyclopedia of Type Strains, Phase IV (KMG-IV): sequencing the most valuable type-strain genomes for metagenomic binning, comparative biology and taxonomic classification.</title>
        <authorList>
            <person name="Goeker M."/>
        </authorList>
    </citation>
    <scope>NUCLEOTIDE SEQUENCE [LARGE SCALE GENOMIC DNA]</scope>
    <source>
        <strain evidence="2 3">DSM 102044</strain>
    </source>
</reference>
<proteinExistence type="predicted"/>
<dbReference type="InterPro" id="IPR052935">
    <property type="entry name" value="Mg2+_PAP"/>
</dbReference>
<accession>A0A841MGM7</accession>
<organism evidence="2 3">
    <name type="scientific">Algoriphagus iocasae</name>
    <dbReference type="NCBI Taxonomy" id="1836499"/>
    <lineage>
        <taxon>Bacteria</taxon>
        <taxon>Pseudomonadati</taxon>
        <taxon>Bacteroidota</taxon>
        <taxon>Cytophagia</taxon>
        <taxon>Cytophagales</taxon>
        <taxon>Cyclobacteriaceae</taxon>
        <taxon>Algoriphagus</taxon>
    </lineage>
</organism>
<keyword evidence="3" id="KW-1185">Reference proteome</keyword>
<sequence>MITEIVPQKQISSKDKIRVEPFLAFGNKQQVFVKGRVVTSYSRKKPTSRNSWIKNILATIRRYSVKSIPEALVEIQFHDKNLKVRTDEDGVFEKQIEVENPNLEIPEHVNLRVLEPIEKNKPVWVSKNVQRFDEEEGVISDIDDTIIISHATDLGKKFWLSISKNAYTRRPLPGVSDFYKELTGNGERPLFYVSSSDWSMYDLIRDFMRFRHIPKGPTLLKDKHLNLKNIWKSGGGDHGHKLDKIIFLFNLYPQMRFFLIGDSGQHDPEIYAEVIKRFPGRVIAVFIRIVGDLELDRKAKLDAEVGMEKFFFVETSEQAMELANKHQFIKK</sequence>
<dbReference type="AlphaFoldDB" id="A0A841MGM7"/>
<dbReference type="PANTHER" id="PTHR28208">
    <property type="entry name" value="PHOSPHATIDATE PHOSPHATASE APP1"/>
    <property type="match status" value="1"/>
</dbReference>
<dbReference type="RefSeq" id="WP_184496165.1">
    <property type="nucleotide sequence ID" value="NZ_JACIJO010000003.1"/>
</dbReference>
<dbReference type="GO" id="GO:0008195">
    <property type="term" value="F:phosphatidate phosphatase activity"/>
    <property type="evidence" value="ECO:0007669"/>
    <property type="project" value="InterPro"/>
</dbReference>
<evidence type="ECO:0000313" key="2">
    <source>
        <dbReference type="EMBL" id="MBB6327332.1"/>
    </source>
</evidence>
<gene>
    <name evidence="2" type="ORF">FHS59_002975</name>
</gene>